<proteinExistence type="predicted"/>
<evidence type="ECO:0000259" key="2">
    <source>
        <dbReference type="Pfam" id="PF09791"/>
    </source>
</evidence>
<feature type="region of interest" description="Disordered" evidence="1">
    <location>
        <begin position="77"/>
        <end position="102"/>
    </location>
</feature>
<dbReference type="EMBL" id="CAJQYY010000034">
    <property type="protein sequence ID" value="CAG4920152.1"/>
    <property type="molecule type" value="Genomic_DNA"/>
</dbReference>
<organism evidence="3 4">
    <name type="scientific">Paraburkholderia gardini</name>
    <dbReference type="NCBI Taxonomy" id="2823469"/>
    <lineage>
        <taxon>Bacteria</taxon>
        <taxon>Pseudomonadati</taxon>
        <taxon>Pseudomonadota</taxon>
        <taxon>Betaproteobacteria</taxon>
        <taxon>Burkholderiales</taxon>
        <taxon>Burkholderiaceae</taxon>
        <taxon>Paraburkholderia</taxon>
    </lineage>
</organism>
<dbReference type="Pfam" id="PF09791">
    <property type="entry name" value="Oxidored-like"/>
    <property type="match status" value="1"/>
</dbReference>
<evidence type="ECO:0000256" key="1">
    <source>
        <dbReference type="SAM" id="MobiDB-lite"/>
    </source>
</evidence>
<evidence type="ECO:0000313" key="4">
    <source>
        <dbReference type="Proteomes" id="UP000789752"/>
    </source>
</evidence>
<evidence type="ECO:0000313" key="3">
    <source>
        <dbReference type="EMBL" id="CAG4920152.1"/>
    </source>
</evidence>
<dbReference type="InterPro" id="IPR019180">
    <property type="entry name" value="Oxidoreductase-like_N"/>
</dbReference>
<sequence>MWRRQRAAWVPPILFNPCHYPDTVVPQPSTEDDPMPVPPTRPELEECCGTGCDPCIFDIYEAALERYRAALAAWEERHRAKRAPRAGDARAAREKKPRRTRS</sequence>
<comment type="caution">
    <text evidence="3">The sequence shown here is derived from an EMBL/GenBank/DDBJ whole genome shotgun (WGS) entry which is preliminary data.</text>
</comment>
<keyword evidence="4" id="KW-1185">Reference proteome</keyword>
<feature type="domain" description="Oxidoreductase-like" evidence="2">
    <location>
        <begin position="35"/>
        <end position="75"/>
    </location>
</feature>
<protein>
    <recommendedName>
        <fullName evidence="2">Oxidoreductase-like domain-containing protein</fullName>
    </recommendedName>
</protein>
<dbReference type="Proteomes" id="UP000789752">
    <property type="component" value="Unassembled WGS sequence"/>
</dbReference>
<accession>A0ABM8U9P3</accession>
<feature type="compositionally biased region" description="Basic and acidic residues" evidence="1">
    <location>
        <begin position="85"/>
        <end position="94"/>
    </location>
</feature>
<gene>
    <name evidence="3" type="ORF">R54767_04680</name>
</gene>
<name>A0ABM8U9P3_9BURK</name>
<reference evidence="3 4" key="1">
    <citation type="submission" date="2021-04" db="EMBL/GenBank/DDBJ databases">
        <authorList>
            <person name="Vanwijnsberghe S."/>
        </authorList>
    </citation>
    <scope>NUCLEOTIDE SEQUENCE [LARGE SCALE GENOMIC DNA]</scope>
    <source>
        <strain evidence="3 4">LMG 32171</strain>
    </source>
</reference>